<sequence length="117" mass="13648">MKQKIYLLLKEPLIRKLLKIFLGVMLVFISVLILKWNRFPPQIPLFYSLPRSQNQLGSQLQILFLPLLTIIFFAFNFLIAVFIYSRLKLAAMLLVITGTILSFLLCITFLRIVFLIS</sequence>
<comment type="caution">
    <text evidence="2">The sequence shown here is derived from an EMBL/GenBank/DDBJ whole genome shotgun (WGS) entry which is preliminary data.</text>
</comment>
<gene>
    <name evidence="2" type="ORF">A2960_04600</name>
</gene>
<feature type="transmembrane region" description="Helical" evidence="1">
    <location>
        <begin position="20"/>
        <end position="39"/>
    </location>
</feature>
<feature type="transmembrane region" description="Helical" evidence="1">
    <location>
        <begin position="59"/>
        <end position="84"/>
    </location>
</feature>
<evidence type="ECO:0008006" key="4">
    <source>
        <dbReference type="Google" id="ProtNLM"/>
    </source>
</evidence>
<reference evidence="2 3" key="1">
    <citation type="journal article" date="2016" name="Nat. Commun.">
        <title>Thousands of microbial genomes shed light on interconnected biogeochemical processes in an aquifer system.</title>
        <authorList>
            <person name="Anantharaman K."/>
            <person name="Brown C.T."/>
            <person name="Hug L.A."/>
            <person name="Sharon I."/>
            <person name="Castelle C.J."/>
            <person name="Probst A.J."/>
            <person name="Thomas B.C."/>
            <person name="Singh A."/>
            <person name="Wilkins M.J."/>
            <person name="Karaoz U."/>
            <person name="Brodie E.L."/>
            <person name="Williams K.H."/>
            <person name="Hubbard S.S."/>
            <person name="Banfield J.F."/>
        </authorList>
    </citation>
    <scope>NUCLEOTIDE SEQUENCE [LARGE SCALE GENOMIC DNA]</scope>
</reference>
<feature type="transmembrane region" description="Helical" evidence="1">
    <location>
        <begin position="91"/>
        <end position="116"/>
    </location>
</feature>
<keyword evidence="1" id="KW-0812">Transmembrane</keyword>
<accession>A0A1F6ANI7</accession>
<evidence type="ECO:0000256" key="1">
    <source>
        <dbReference type="SAM" id="Phobius"/>
    </source>
</evidence>
<dbReference type="AlphaFoldDB" id="A0A1F6ANI7"/>
<evidence type="ECO:0000313" key="3">
    <source>
        <dbReference type="Proteomes" id="UP000176609"/>
    </source>
</evidence>
<dbReference type="Proteomes" id="UP000176609">
    <property type="component" value="Unassembled WGS sequence"/>
</dbReference>
<proteinExistence type="predicted"/>
<keyword evidence="1" id="KW-1133">Transmembrane helix</keyword>
<protein>
    <recommendedName>
        <fullName evidence="4">DUF1648 domain-containing protein</fullName>
    </recommendedName>
</protein>
<name>A0A1F6ANI7_9BACT</name>
<dbReference type="EMBL" id="MFJR01000012">
    <property type="protein sequence ID" value="OGG26228.1"/>
    <property type="molecule type" value="Genomic_DNA"/>
</dbReference>
<keyword evidence="1" id="KW-0472">Membrane</keyword>
<organism evidence="2 3">
    <name type="scientific">Candidatus Gottesmanbacteria bacterium RIFCSPLOWO2_01_FULL_39_12b</name>
    <dbReference type="NCBI Taxonomy" id="1798388"/>
    <lineage>
        <taxon>Bacteria</taxon>
        <taxon>Candidatus Gottesmaniibacteriota</taxon>
    </lineage>
</organism>
<evidence type="ECO:0000313" key="2">
    <source>
        <dbReference type="EMBL" id="OGG26228.1"/>
    </source>
</evidence>